<dbReference type="Proteomes" id="UP001141933">
    <property type="component" value="Unassembled WGS sequence"/>
</dbReference>
<dbReference type="PANTHER" id="PTHR43280:SF32">
    <property type="entry name" value="TRANSCRIPTIONAL REGULATORY PROTEIN"/>
    <property type="match status" value="1"/>
</dbReference>
<keyword evidence="6" id="KW-1185">Reference proteome</keyword>
<keyword evidence="3" id="KW-0804">Transcription</keyword>
<accession>A0ABT4PFL9</accession>
<dbReference type="InterPro" id="IPR018060">
    <property type="entry name" value="HTH_AraC"/>
</dbReference>
<reference evidence="5" key="1">
    <citation type="submission" date="2022-12" db="EMBL/GenBank/DDBJ databases">
        <title>Phocaeicola acetigenes sp. nov., isolated feces from a healthy human.</title>
        <authorList>
            <person name="Do H."/>
            <person name="Ha Y.B."/>
            <person name="Kim J.-S."/>
            <person name="Suh M.K."/>
            <person name="Kim H.S."/>
            <person name="Lee J.-S."/>
        </authorList>
    </citation>
    <scope>NUCLEOTIDE SEQUENCE</scope>
    <source>
        <strain evidence="5">KGMB11183</strain>
    </source>
</reference>
<evidence type="ECO:0000256" key="3">
    <source>
        <dbReference type="ARBA" id="ARBA00023163"/>
    </source>
</evidence>
<dbReference type="PANTHER" id="PTHR43280">
    <property type="entry name" value="ARAC-FAMILY TRANSCRIPTIONAL REGULATOR"/>
    <property type="match status" value="1"/>
</dbReference>
<evidence type="ECO:0000313" key="6">
    <source>
        <dbReference type="Proteomes" id="UP001141933"/>
    </source>
</evidence>
<dbReference type="PROSITE" id="PS01124">
    <property type="entry name" value="HTH_ARAC_FAMILY_2"/>
    <property type="match status" value="1"/>
</dbReference>
<dbReference type="Pfam" id="PF12833">
    <property type="entry name" value="HTH_18"/>
    <property type="match status" value="1"/>
</dbReference>
<evidence type="ECO:0000313" key="5">
    <source>
        <dbReference type="EMBL" id="MCZ8371834.1"/>
    </source>
</evidence>
<dbReference type="InterPro" id="IPR009057">
    <property type="entry name" value="Homeodomain-like_sf"/>
</dbReference>
<comment type="caution">
    <text evidence="5">The sequence shown here is derived from an EMBL/GenBank/DDBJ whole genome shotgun (WGS) entry which is preliminary data.</text>
</comment>
<dbReference type="PROSITE" id="PS51257">
    <property type="entry name" value="PROKAR_LIPOPROTEIN"/>
    <property type="match status" value="1"/>
</dbReference>
<organism evidence="5 6">
    <name type="scientific">Phocaeicola acetigenes</name>
    <dbReference type="NCBI Taxonomy" id="3016083"/>
    <lineage>
        <taxon>Bacteria</taxon>
        <taxon>Pseudomonadati</taxon>
        <taxon>Bacteroidota</taxon>
        <taxon>Bacteroidia</taxon>
        <taxon>Bacteroidales</taxon>
        <taxon>Bacteroidaceae</taxon>
        <taxon>Phocaeicola</taxon>
    </lineage>
</organism>
<dbReference type="SMART" id="SM00342">
    <property type="entry name" value="HTH_ARAC"/>
    <property type="match status" value="1"/>
</dbReference>
<sequence>MLNLEQRIVKGISMHTNPVLFLQSCDAIILRECMMNVGAQIQREGHLYHLELIQNSLVRFYLELDNILDRTKAPDTDGMNISITQNQLKLQEFIVLLMSYFKTQHNVAFYADALHITPQYLTKIVKSKTGKTVRAFIFELIYSEARNLLSSTDFSIQQIAGLLNFADQASFSKFFKRNSAMSPLEFRETVLSRSKK</sequence>
<evidence type="ECO:0000256" key="2">
    <source>
        <dbReference type="ARBA" id="ARBA00023125"/>
    </source>
</evidence>
<keyword evidence="1" id="KW-0805">Transcription regulation</keyword>
<feature type="domain" description="HTH araC/xylS-type" evidence="4">
    <location>
        <begin position="91"/>
        <end position="189"/>
    </location>
</feature>
<protein>
    <submittedName>
        <fullName evidence="5">Helix-turn-helix domain-containing protein</fullName>
    </submittedName>
</protein>
<dbReference type="SUPFAM" id="SSF46689">
    <property type="entry name" value="Homeodomain-like"/>
    <property type="match status" value="1"/>
</dbReference>
<name>A0ABT4PFL9_9BACT</name>
<evidence type="ECO:0000259" key="4">
    <source>
        <dbReference type="PROSITE" id="PS01124"/>
    </source>
</evidence>
<keyword evidence="2" id="KW-0238">DNA-binding</keyword>
<evidence type="ECO:0000256" key="1">
    <source>
        <dbReference type="ARBA" id="ARBA00023015"/>
    </source>
</evidence>
<gene>
    <name evidence="5" type="ORF">O6P32_03820</name>
</gene>
<dbReference type="RefSeq" id="WP_269876901.1">
    <property type="nucleotide sequence ID" value="NZ_JAPZVM010000002.1"/>
</dbReference>
<dbReference type="Gene3D" id="1.10.10.60">
    <property type="entry name" value="Homeodomain-like"/>
    <property type="match status" value="1"/>
</dbReference>
<proteinExistence type="predicted"/>
<dbReference type="EMBL" id="JAPZVM010000002">
    <property type="protein sequence ID" value="MCZ8371834.1"/>
    <property type="molecule type" value="Genomic_DNA"/>
</dbReference>